<dbReference type="SUPFAM" id="SSF56059">
    <property type="entry name" value="Glutathione synthetase ATP-binding domain-like"/>
    <property type="match status" value="1"/>
</dbReference>
<evidence type="ECO:0000256" key="2">
    <source>
        <dbReference type="ARBA" id="ARBA00022741"/>
    </source>
</evidence>
<organism evidence="6 7">
    <name type="scientific">Vibrio sagamiensis NBRC 104589</name>
    <dbReference type="NCBI Taxonomy" id="1219064"/>
    <lineage>
        <taxon>Bacteria</taxon>
        <taxon>Pseudomonadati</taxon>
        <taxon>Pseudomonadota</taxon>
        <taxon>Gammaproteobacteria</taxon>
        <taxon>Vibrionales</taxon>
        <taxon>Vibrionaceae</taxon>
        <taxon>Vibrio</taxon>
    </lineage>
</organism>
<dbReference type="OrthoDB" id="9803907at2"/>
<evidence type="ECO:0000256" key="3">
    <source>
        <dbReference type="ARBA" id="ARBA00022840"/>
    </source>
</evidence>
<name>A0A511QG07_9VIBR</name>
<keyword evidence="7" id="KW-1185">Reference proteome</keyword>
<gene>
    <name evidence="6" type="ORF">VSA01S_23550</name>
</gene>
<dbReference type="Pfam" id="PF13535">
    <property type="entry name" value="ATP-grasp_4"/>
    <property type="match status" value="1"/>
</dbReference>
<dbReference type="GO" id="GO:0046872">
    <property type="term" value="F:metal ion binding"/>
    <property type="evidence" value="ECO:0007669"/>
    <property type="project" value="InterPro"/>
</dbReference>
<evidence type="ECO:0000259" key="5">
    <source>
        <dbReference type="PROSITE" id="PS50975"/>
    </source>
</evidence>
<dbReference type="InterPro" id="IPR052032">
    <property type="entry name" value="ATP-dep_AA_Ligase"/>
</dbReference>
<dbReference type="Gene3D" id="3.30.470.20">
    <property type="entry name" value="ATP-grasp fold, B domain"/>
    <property type="match status" value="1"/>
</dbReference>
<dbReference type="PANTHER" id="PTHR43585:SF2">
    <property type="entry name" value="ATP-GRASP ENZYME FSQD"/>
    <property type="match status" value="1"/>
</dbReference>
<dbReference type="PROSITE" id="PS50975">
    <property type="entry name" value="ATP_GRASP"/>
    <property type="match status" value="1"/>
</dbReference>
<dbReference type="InterPro" id="IPR011761">
    <property type="entry name" value="ATP-grasp"/>
</dbReference>
<dbReference type="RefSeq" id="WP_039980705.1">
    <property type="nucleotide sequence ID" value="NZ_BAOJ01000039.1"/>
</dbReference>
<keyword evidence="3 4" id="KW-0067">ATP-binding</keyword>
<dbReference type="EMBL" id="BJXJ01000021">
    <property type="protein sequence ID" value="GEM76243.1"/>
    <property type="molecule type" value="Genomic_DNA"/>
</dbReference>
<sequence>MKTQAFILLIHQARSHVYANLIKGYLSKIDIKPIIITSMPLTQEHANKLAQVSEEIFIQDTDDLTQQGIDDFVSQIKQKYDVKGCLATYEGYRLLMAWINQICDVVDTKEDDIKRCFDKLQLRQILVENNLSSAEAHLVTEERLSELENQDGKFFIKPRRGIGSFSCFKYEKGMPYSQIERLQDDMKKDLRFKNIFCGTYDFICESYIEGDEYSFEVFVLDSNVYVVGTHAKFLETMFGTTLEVANSLPAAQLSDKLQKEGEDFVRACLSALQIEQGAYHIETRFDTHTAQWNIIEINPRMGGALINQSVGVFTEQYDFIHMWILSLIYSHGEKRAELKDVLSQLRESKRRADNKINSASVFISKYGEPGKTLAKLSVEQLRRTPNICEISATVGTKLPASNRGIFLLNALWKVEAKDLATELPFLNQVLEEDLIVEYE</sequence>
<evidence type="ECO:0000313" key="6">
    <source>
        <dbReference type="EMBL" id="GEM76243.1"/>
    </source>
</evidence>
<evidence type="ECO:0000256" key="4">
    <source>
        <dbReference type="PROSITE-ProRule" id="PRU00409"/>
    </source>
</evidence>
<dbReference type="PANTHER" id="PTHR43585">
    <property type="entry name" value="FUMIPYRROLE BIOSYNTHESIS PROTEIN C"/>
    <property type="match status" value="1"/>
</dbReference>
<accession>A0A511QG07</accession>
<dbReference type="Gene3D" id="3.30.1490.20">
    <property type="entry name" value="ATP-grasp fold, A domain"/>
    <property type="match status" value="1"/>
</dbReference>
<dbReference type="InterPro" id="IPR013815">
    <property type="entry name" value="ATP_grasp_subdomain_1"/>
</dbReference>
<protein>
    <recommendedName>
        <fullName evidence="5">ATP-grasp domain-containing protein</fullName>
    </recommendedName>
</protein>
<dbReference type="GO" id="GO:0016874">
    <property type="term" value="F:ligase activity"/>
    <property type="evidence" value="ECO:0007669"/>
    <property type="project" value="UniProtKB-KW"/>
</dbReference>
<dbReference type="Proteomes" id="UP000321922">
    <property type="component" value="Unassembled WGS sequence"/>
</dbReference>
<reference evidence="6 7" key="1">
    <citation type="submission" date="2019-07" db="EMBL/GenBank/DDBJ databases">
        <title>Whole genome shotgun sequence of Vibrio sagamiensis NBRC 104589.</title>
        <authorList>
            <person name="Hosoyama A."/>
            <person name="Uohara A."/>
            <person name="Ohji S."/>
            <person name="Ichikawa N."/>
        </authorList>
    </citation>
    <scope>NUCLEOTIDE SEQUENCE [LARGE SCALE GENOMIC DNA]</scope>
    <source>
        <strain evidence="6 7">NBRC 104589</strain>
    </source>
</reference>
<comment type="caution">
    <text evidence="6">The sequence shown here is derived from an EMBL/GenBank/DDBJ whole genome shotgun (WGS) entry which is preliminary data.</text>
</comment>
<feature type="domain" description="ATP-grasp" evidence="5">
    <location>
        <begin position="123"/>
        <end position="328"/>
    </location>
</feature>
<evidence type="ECO:0000313" key="7">
    <source>
        <dbReference type="Proteomes" id="UP000321922"/>
    </source>
</evidence>
<keyword evidence="2 4" id="KW-0547">Nucleotide-binding</keyword>
<dbReference type="AlphaFoldDB" id="A0A511QG07"/>
<evidence type="ECO:0000256" key="1">
    <source>
        <dbReference type="ARBA" id="ARBA00022598"/>
    </source>
</evidence>
<keyword evidence="1" id="KW-0436">Ligase</keyword>
<proteinExistence type="predicted"/>
<dbReference type="GO" id="GO:0005524">
    <property type="term" value="F:ATP binding"/>
    <property type="evidence" value="ECO:0007669"/>
    <property type="project" value="UniProtKB-UniRule"/>
</dbReference>